<reference evidence="3 5" key="3">
    <citation type="submission" date="2018-06" db="EMBL/GenBank/DDBJ databases">
        <authorList>
            <consortium name="Pathogen Informatics"/>
            <person name="Doyle S."/>
        </authorList>
    </citation>
    <scope>NUCLEOTIDE SEQUENCE [LARGE SCALE GENOMIC DNA]</scope>
    <source>
        <strain evidence="3 5">NCTC11327</strain>
    </source>
</reference>
<reference evidence="4" key="1">
    <citation type="submission" date="2015-12" db="EMBL/GenBank/DDBJ databases">
        <title>FDA dAtabase for Regulatory Grade micrObial Sequences (FDA-ARGOS): Supporting development and validation of Infectious Disease Dx tests.</title>
        <authorList>
            <person name="Hoffmann M."/>
            <person name="Allard M."/>
            <person name="Evans P."/>
            <person name="Brown E."/>
            <person name="Tallon L.J."/>
            <person name="Sadzewicz L."/>
            <person name="Sengamalay N."/>
            <person name="Ott S."/>
            <person name="Godinez A."/>
            <person name="Nagaraj S."/>
            <person name="Vyas G."/>
            <person name="Aluvathingal J."/>
            <person name="Nadendla S."/>
            <person name="Geyer C."/>
            <person name="Sichtig H."/>
        </authorList>
    </citation>
    <scope>NUCLEOTIDE SEQUENCE [LARGE SCALE GENOMIC DNA]</scope>
    <source>
        <strain evidence="4">ATCC 33809</strain>
    </source>
</reference>
<dbReference type="Pfam" id="PF00873">
    <property type="entry name" value="ACR_tran"/>
    <property type="match status" value="1"/>
</dbReference>
<evidence type="ECO:0000313" key="3">
    <source>
        <dbReference type="EMBL" id="SUP23222.1"/>
    </source>
</evidence>
<dbReference type="InterPro" id="IPR027463">
    <property type="entry name" value="AcrB_DN_DC_subdom"/>
</dbReference>
<dbReference type="RefSeq" id="WP_061056433.1">
    <property type="nucleotide sequence ID" value="NZ_CABLBX010000001.1"/>
</dbReference>
<keyword evidence="1" id="KW-1133">Transmembrane helix</keyword>
<dbReference type="SUPFAM" id="SSF82714">
    <property type="entry name" value="Multidrug efflux transporter AcrB TolC docking domain, DN and DC subdomains"/>
    <property type="match status" value="2"/>
</dbReference>
<proteinExistence type="predicted"/>
<evidence type="ECO:0000256" key="1">
    <source>
        <dbReference type="SAM" id="Phobius"/>
    </source>
</evidence>
<name>A0AAX2LM89_VIBFL</name>
<dbReference type="PRINTS" id="PR00702">
    <property type="entry name" value="ACRIFLAVINRP"/>
</dbReference>
<feature type="transmembrane region" description="Helical" evidence="1">
    <location>
        <begin position="858"/>
        <end position="877"/>
    </location>
</feature>
<feature type="transmembrane region" description="Helical" evidence="1">
    <location>
        <begin position="884"/>
        <end position="904"/>
    </location>
</feature>
<feature type="transmembrane region" description="Helical" evidence="1">
    <location>
        <begin position="987"/>
        <end position="1013"/>
    </location>
</feature>
<dbReference type="Gene3D" id="3.30.2090.10">
    <property type="entry name" value="Multidrug efflux transporter AcrB TolC docking domain, DN and DC subdomains"/>
    <property type="match status" value="2"/>
</dbReference>
<dbReference type="EMBL" id="CP014035">
    <property type="protein sequence ID" value="AMF94279.1"/>
    <property type="molecule type" value="Genomic_DNA"/>
</dbReference>
<reference evidence="2" key="2">
    <citation type="submission" date="2018-01" db="EMBL/GenBank/DDBJ databases">
        <title>FDA dAtabase for Regulatory Grade micrObial Sequences (FDA-ARGOS): Supporting development and validation of Infectious Disease Dx tests.</title>
        <authorList>
            <person name="Hoffmann M."/>
            <person name="Allard M."/>
            <person name="Evans P."/>
            <person name="Brown E."/>
            <person name="Tallon L."/>
            <person name="Sadzewicz L."/>
            <person name="Sengamalay N."/>
            <person name="Ott S."/>
            <person name="Godinez A."/>
            <person name="Nagaraj S."/>
            <person name="Vyas G."/>
            <person name="Aluvathingal J."/>
            <person name="Nadendla S."/>
            <person name="Geyer C."/>
            <person name="Sichtig H."/>
        </authorList>
    </citation>
    <scope>NUCLEOTIDE SEQUENCE</scope>
    <source>
        <strain evidence="2">ATCC 33809</strain>
    </source>
</reference>
<organism evidence="3 5">
    <name type="scientific">Vibrio fluvialis</name>
    <dbReference type="NCBI Taxonomy" id="676"/>
    <lineage>
        <taxon>Bacteria</taxon>
        <taxon>Pseudomonadati</taxon>
        <taxon>Pseudomonadota</taxon>
        <taxon>Gammaproteobacteria</taxon>
        <taxon>Vibrionales</taxon>
        <taxon>Vibrionaceae</taxon>
        <taxon>Vibrio</taxon>
    </lineage>
</organism>
<gene>
    <name evidence="3" type="primary">ttgB_1</name>
    <name evidence="2" type="ORF">AL536_12395</name>
    <name evidence="3" type="ORF">NCTC11327_01217</name>
</gene>
<feature type="transmembrane region" description="Helical" evidence="1">
    <location>
        <begin position="955"/>
        <end position="975"/>
    </location>
</feature>
<dbReference type="GO" id="GO:0042910">
    <property type="term" value="F:xenobiotic transmembrane transporter activity"/>
    <property type="evidence" value="ECO:0007669"/>
    <property type="project" value="TreeGrafter"/>
</dbReference>
<dbReference type="Proteomes" id="UP000057088">
    <property type="component" value="Chromosome 2"/>
</dbReference>
<dbReference type="GeneID" id="29385375"/>
<evidence type="ECO:0000313" key="5">
    <source>
        <dbReference type="Proteomes" id="UP000254626"/>
    </source>
</evidence>
<keyword evidence="1" id="KW-0472">Membrane</keyword>
<feature type="transmembrane region" description="Helical" evidence="1">
    <location>
        <begin position="452"/>
        <end position="472"/>
    </location>
</feature>
<sequence>MIAYFTRHKTAANVLMLVILLLGGFALPQLQRDTFPLTPTRNIEVRVTYPGASPSEVAQELCVPLQDAIDQLIGVEEFVCDARENVAIGNVRIQSGQNIDILTADVQQQVNAIDDLPDRAERPKVTKLDRVASVVSVAITGPMPERDLYRYAQQLKQRLKAHSGIAQVTLSGFSDQEIEVSVSDAKLRQHGLSISDLVNRIAQENVRVPAGIVTSDLTQWNIRFDQQANLVSQLQQLIIDSSSQLRLGDIAQIQQLFAVEEEKRLFNGQRAAFLQISKNQEQDTLRVRNIVQQVIDHERSLLPPGVELTLTQDISVNIRERLRLLLSNGLQGLLLAFAVLWAFFNLRFSFWVTLGLPVSFLGAVFAMHTLGYTINMMTMVGLIVATGLLMDDSLIIAENIAAKREAGLGPVDAAIQGTRQVFPGVIASYITTIMVVGPLMFLNGNLGDVLRYIPIVLILTLTVSLLEAMLILPAHLSHSHFAQQDKPIRQVITRNFEYVRDRLFVPLTEKAIHSPYLSLSILIMLVMISTATFPAGWLKFRAMPTLESDTLQARILLPQGSLLSQTDAVVTRVTDALKTIDAAYQEKYAEPLIISTTVMYNTNVDAFESGPHVATVSADLLPAQFRQESIKSLIQQWKKNVGPFADVLSLKFTDKERGVAGNGIDIRIQGPNPETLYAVSLNLGKWLKQFDGVFNLSSDLRYGREEIVVSLKDQAGVLGVTASTVAQTLRNAFKGNNELNVYQNGEILDIRVRQRDFQHHATLEEMKDLMITASNGRLIPLVSVANFTQHRTFSRLNLVNGLPTVTVQGNINTQVANAFDIMQQFYKVYVPELNKKYPDVTFVSQGQDKESADTGASLLHYFLMGVIGVYLVLVLLFRSFTQPLAVLIAIPMAWIGVVWGHLALNLDLTIPSLVGFATLAGIVVNDNILLVTFIKEKVAGGADLKQACTLAVRDRFRAIMITSLTTFAGLLPLLTETSTQAQFLIPLIASIAFGLISATLLAAVVVACVLLILNDINPALCGEKLNA</sequence>
<feature type="transmembrane region" description="Helical" evidence="1">
    <location>
        <begin position="516"/>
        <end position="538"/>
    </location>
</feature>
<dbReference type="GO" id="GO:0005886">
    <property type="term" value="C:plasma membrane"/>
    <property type="evidence" value="ECO:0007669"/>
    <property type="project" value="TreeGrafter"/>
</dbReference>
<protein>
    <submittedName>
        <fullName evidence="2">AcrB/AcrD/AcrF family protein</fullName>
    </submittedName>
    <submittedName>
        <fullName evidence="3">Acriflavin resistance protein</fullName>
    </submittedName>
</protein>
<dbReference type="InterPro" id="IPR001036">
    <property type="entry name" value="Acrflvin-R"/>
</dbReference>
<dbReference type="SUPFAM" id="SSF82866">
    <property type="entry name" value="Multidrug efflux transporter AcrB transmembrane domain"/>
    <property type="match status" value="2"/>
</dbReference>
<dbReference type="Gene3D" id="3.30.70.1430">
    <property type="entry name" value="Multidrug efflux transporter AcrB pore domain"/>
    <property type="match status" value="2"/>
</dbReference>
<dbReference type="PANTHER" id="PTHR32063">
    <property type="match status" value="1"/>
</dbReference>
<dbReference type="PANTHER" id="PTHR32063:SF33">
    <property type="entry name" value="RND SUPERFAMILY EFFLUX PUMP PERMEASE COMPONENT"/>
    <property type="match status" value="1"/>
</dbReference>
<dbReference type="Proteomes" id="UP000254626">
    <property type="component" value="Unassembled WGS sequence"/>
</dbReference>
<dbReference type="EMBL" id="UHIP01000001">
    <property type="protein sequence ID" value="SUP23222.1"/>
    <property type="molecule type" value="Genomic_DNA"/>
</dbReference>
<feature type="transmembrane region" description="Helical" evidence="1">
    <location>
        <begin position="910"/>
        <end position="934"/>
    </location>
</feature>
<evidence type="ECO:0000313" key="4">
    <source>
        <dbReference type="Proteomes" id="UP000057088"/>
    </source>
</evidence>
<evidence type="ECO:0000313" key="2">
    <source>
        <dbReference type="EMBL" id="AMF94279.1"/>
    </source>
</evidence>
<keyword evidence="4" id="KW-1185">Reference proteome</keyword>
<dbReference type="SUPFAM" id="SSF82693">
    <property type="entry name" value="Multidrug efflux transporter AcrB pore domain, PN1, PN2, PC1 and PC2 subdomains"/>
    <property type="match status" value="2"/>
</dbReference>
<dbReference type="KEGG" id="vfl:AL536_12395"/>
<feature type="transmembrane region" description="Helical" evidence="1">
    <location>
        <begin position="324"/>
        <end position="343"/>
    </location>
</feature>
<keyword evidence="1" id="KW-0812">Transmembrane</keyword>
<feature type="transmembrane region" description="Helical" evidence="1">
    <location>
        <begin position="350"/>
        <end position="370"/>
    </location>
</feature>
<dbReference type="Gene3D" id="3.30.70.1320">
    <property type="entry name" value="Multidrug efflux transporter AcrB pore domain like"/>
    <property type="match status" value="1"/>
</dbReference>
<dbReference type="Gene3D" id="3.30.70.1440">
    <property type="entry name" value="Multidrug efflux transporter AcrB pore domain"/>
    <property type="match status" value="1"/>
</dbReference>
<feature type="transmembrane region" description="Helical" evidence="1">
    <location>
        <begin position="421"/>
        <end position="440"/>
    </location>
</feature>
<dbReference type="AlphaFoldDB" id="A0AAX2LM89"/>
<accession>A0AAX2LM89</accession>
<dbReference type="Gene3D" id="1.20.1640.10">
    <property type="entry name" value="Multidrug efflux transporter AcrB transmembrane domain"/>
    <property type="match status" value="2"/>
</dbReference>